<dbReference type="SMART" id="SM00530">
    <property type="entry name" value="HTH_XRE"/>
    <property type="match status" value="1"/>
</dbReference>
<dbReference type="AlphaFoldDB" id="A0A1V4HRZ6"/>
<feature type="domain" description="HTH cro/C1-type" evidence="1">
    <location>
        <begin position="5"/>
        <end position="59"/>
    </location>
</feature>
<sequence>MLKERVELLCKKKQISRKDLVEGLVTQAHFANILAGRYPLADDLAEHIASRLGVPVNYLNDVAIADEQTLQRAEHIFQTMSGQSVSESYVDALEDRDDALVIELTTSFMKAIYYQQMNDKTAYDYLHQTYLNHYLEKYGKTDQADLPLPLKKALLLYKIQYFRSQSRYDDVLNDVNRLSELVEAGTEMWLTAQNIRMEACVLLKQFEQAKQVFEQTMRQIVDDRLFHRLSGLYVAYSGYCFAMGLVQEALRALSMAEANLVYLQQPGDMVTTIMNNRIVMLTMTGEQDKALNEIVRFEAMIANEPKETQQMFEPVTTIYRCEAAFSQRNWELLSEGVERLRTLDTSTDQEMALAFYESQLALNQGDIETFQSRALECLPYFESTWHAMRLEHLYETLAVVSEESRRYKESSFYYRKLVYLLKNNGGGGSSRQV</sequence>
<keyword evidence="3" id="KW-1185">Reference proteome</keyword>
<comment type="caution">
    <text evidence="2">The sequence shown here is derived from an EMBL/GenBank/DDBJ whole genome shotgun (WGS) entry which is preliminary data.</text>
</comment>
<proteinExistence type="predicted"/>
<evidence type="ECO:0000313" key="3">
    <source>
        <dbReference type="Proteomes" id="UP000190626"/>
    </source>
</evidence>
<dbReference type="STRING" id="1469647.BC351_15840"/>
<dbReference type="Gene3D" id="1.25.40.10">
    <property type="entry name" value="Tetratricopeptide repeat domain"/>
    <property type="match status" value="1"/>
</dbReference>
<name>A0A1V4HRZ6_9BACL</name>
<reference evidence="3" key="1">
    <citation type="submission" date="2016-07" db="EMBL/GenBank/DDBJ databases">
        <authorList>
            <person name="Florea S."/>
            <person name="Webb J.S."/>
            <person name="Jaromczyk J."/>
            <person name="Schardl C.L."/>
        </authorList>
    </citation>
    <scope>NUCLEOTIDE SEQUENCE [LARGE SCALE GENOMIC DNA]</scope>
    <source>
        <strain evidence="3">CY1</strain>
    </source>
</reference>
<protein>
    <recommendedName>
        <fullName evidence="1">HTH cro/C1-type domain-containing protein</fullName>
    </recommendedName>
</protein>
<dbReference type="OrthoDB" id="2364173at2"/>
<organism evidence="2 3">
    <name type="scientific">Paenibacillus ferrarius</name>
    <dbReference type="NCBI Taxonomy" id="1469647"/>
    <lineage>
        <taxon>Bacteria</taxon>
        <taxon>Bacillati</taxon>
        <taxon>Bacillota</taxon>
        <taxon>Bacilli</taxon>
        <taxon>Bacillales</taxon>
        <taxon>Paenibacillaceae</taxon>
        <taxon>Paenibacillus</taxon>
    </lineage>
</organism>
<evidence type="ECO:0000313" key="2">
    <source>
        <dbReference type="EMBL" id="OPH61400.1"/>
    </source>
</evidence>
<dbReference type="Proteomes" id="UP000190626">
    <property type="component" value="Unassembled WGS sequence"/>
</dbReference>
<dbReference type="EMBL" id="MBTG01000002">
    <property type="protein sequence ID" value="OPH61400.1"/>
    <property type="molecule type" value="Genomic_DNA"/>
</dbReference>
<dbReference type="InterPro" id="IPR011990">
    <property type="entry name" value="TPR-like_helical_dom_sf"/>
</dbReference>
<dbReference type="InterPro" id="IPR001387">
    <property type="entry name" value="Cro/C1-type_HTH"/>
</dbReference>
<evidence type="ECO:0000259" key="1">
    <source>
        <dbReference type="SMART" id="SM00530"/>
    </source>
</evidence>
<gene>
    <name evidence="2" type="ORF">BC351_15840</name>
</gene>
<accession>A0A1V4HRZ6</accession>
<dbReference type="RefSeq" id="WP_079409412.1">
    <property type="nucleotide sequence ID" value="NZ_MBTG01000002.1"/>
</dbReference>